<reference evidence="2 3" key="1">
    <citation type="submission" date="2015-02" db="EMBL/GenBank/DDBJ databases">
        <title>Nostoc linckia genome annotation.</title>
        <authorList>
            <person name="Zhou Z."/>
        </authorList>
    </citation>
    <scope>NUCLEOTIDE SEQUENCE [LARGE SCALE GENOMIC DNA]</scope>
    <source>
        <strain evidence="3">z8</strain>
    </source>
</reference>
<feature type="region of interest" description="Disordered" evidence="1">
    <location>
        <begin position="1"/>
        <end position="20"/>
    </location>
</feature>
<dbReference type="EMBL" id="LAHD01000023">
    <property type="protein sequence ID" value="PHK04628.1"/>
    <property type="molecule type" value="Genomic_DNA"/>
</dbReference>
<comment type="caution">
    <text evidence="2">The sequence shown here is derived from an EMBL/GenBank/DDBJ whole genome shotgun (WGS) entry which is preliminary data.</text>
</comment>
<proteinExistence type="predicted"/>
<protein>
    <submittedName>
        <fullName evidence="2">Uncharacterized protein</fullName>
    </submittedName>
</protein>
<evidence type="ECO:0000313" key="3">
    <source>
        <dbReference type="Proteomes" id="UP000222310"/>
    </source>
</evidence>
<evidence type="ECO:0000256" key="1">
    <source>
        <dbReference type="SAM" id="MobiDB-lite"/>
    </source>
</evidence>
<dbReference type="AlphaFoldDB" id="A0A9Q5ZDR3"/>
<feature type="compositionally biased region" description="Basic and acidic residues" evidence="1">
    <location>
        <begin position="10"/>
        <end position="20"/>
    </location>
</feature>
<dbReference type="Proteomes" id="UP000222310">
    <property type="component" value="Unassembled WGS sequence"/>
</dbReference>
<accession>A0A9Q5ZDR3</accession>
<evidence type="ECO:0000313" key="2">
    <source>
        <dbReference type="EMBL" id="PHK04628.1"/>
    </source>
</evidence>
<sequence length="75" mass="7914">MGHGALGMGHGDKGNKGEKGEKLLPYLPPYGFALASPKEKLKLHLPHFSPLLTPYGVHTSIASMGFNSSKGVVVD</sequence>
<gene>
    <name evidence="2" type="ORF">VF08_10370</name>
</gene>
<name>A0A9Q5ZDR3_NOSLI</name>
<organism evidence="2 3">
    <name type="scientific">Nostoc linckia z8</name>
    <dbReference type="NCBI Taxonomy" id="1628746"/>
    <lineage>
        <taxon>Bacteria</taxon>
        <taxon>Bacillati</taxon>
        <taxon>Cyanobacteriota</taxon>
        <taxon>Cyanophyceae</taxon>
        <taxon>Nostocales</taxon>
        <taxon>Nostocaceae</taxon>
        <taxon>Nostoc</taxon>
    </lineage>
</organism>